<comment type="caution">
    <text evidence="3">The sequence shown here is derived from an EMBL/GenBank/DDBJ whole genome shotgun (WGS) entry which is preliminary data.</text>
</comment>
<dbReference type="Proteomes" id="UP000214603">
    <property type="component" value="Unassembled WGS sequence"/>
</dbReference>
<proteinExistence type="inferred from homology"/>
<evidence type="ECO:0000256" key="1">
    <source>
        <dbReference type="ARBA" id="ARBA00006987"/>
    </source>
</evidence>
<dbReference type="Pfam" id="PF03401">
    <property type="entry name" value="TctC"/>
    <property type="match status" value="1"/>
</dbReference>
<gene>
    <name evidence="3" type="ORF">CEY11_21045</name>
</gene>
<sequence>MRHLDKLLIAAVGLLPCLASAADYPARPIHLVVPYAAGGGTDTAARILAKKLTIRIGQPVIVENKAGAATQIGTQYVVRSAADGYTLLMGTANLGTNPAFYKHMNYNVQKDLVPIVQVTDVPVYIFASTQGPIKAFDQLLAAGRSASGLSYATAGVGSIPHLTAELFKRAAHLKLQHVPFKGSSEAVIAVSSNQVPISFDNLAPALGQLKGGRIKALAIASEHRSEAQPQVPTLAELGYPVSASSWWGVLAPKGTSPEIIARLNREINAVVQDPEVRKYFLEQGMHPVGGTPQAFAKHIADQTTKWQAIVTKAGIKIGG</sequence>
<dbReference type="Gene3D" id="3.40.190.150">
    <property type="entry name" value="Bordetella uptake gene, domain 1"/>
    <property type="match status" value="1"/>
</dbReference>
<evidence type="ECO:0000313" key="4">
    <source>
        <dbReference type="Proteomes" id="UP000214603"/>
    </source>
</evidence>
<feature type="chain" id="PRO_5012466015" evidence="2">
    <location>
        <begin position="22"/>
        <end position="319"/>
    </location>
</feature>
<dbReference type="RefSeq" id="WP_088605391.1">
    <property type="nucleotide sequence ID" value="NZ_NJIH01000013.1"/>
</dbReference>
<organism evidence="3 4">
    <name type="scientific">Candidimonas nitroreducens</name>
    <dbReference type="NCBI Taxonomy" id="683354"/>
    <lineage>
        <taxon>Bacteria</taxon>
        <taxon>Pseudomonadati</taxon>
        <taxon>Pseudomonadota</taxon>
        <taxon>Betaproteobacteria</taxon>
        <taxon>Burkholderiales</taxon>
        <taxon>Alcaligenaceae</taxon>
        <taxon>Candidimonas</taxon>
    </lineage>
</organism>
<dbReference type="InterPro" id="IPR005064">
    <property type="entry name" value="BUG"/>
</dbReference>
<dbReference type="PANTHER" id="PTHR42928:SF5">
    <property type="entry name" value="BLR1237 PROTEIN"/>
    <property type="match status" value="1"/>
</dbReference>
<accession>A0A225M1I9</accession>
<evidence type="ECO:0000313" key="3">
    <source>
        <dbReference type="EMBL" id="OWT55204.1"/>
    </source>
</evidence>
<comment type="similarity">
    <text evidence="1">Belongs to the UPF0065 (bug) family.</text>
</comment>
<dbReference type="SUPFAM" id="SSF53850">
    <property type="entry name" value="Periplasmic binding protein-like II"/>
    <property type="match status" value="1"/>
</dbReference>
<dbReference type="InterPro" id="IPR042100">
    <property type="entry name" value="Bug_dom1"/>
</dbReference>
<reference evidence="4" key="1">
    <citation type="submission" date="2017-06" db="EMBL/GenBank/DDBJ databases">
        <title>Herbaspirillum phytohormonus sp. nov., isolated from the root nodule of Robinia pseudoacacia in lead-zinc mine.</title>
        <authorList>
            <person name="Fan M."/>
            <person name="Lin Y."/>
        </authorList>
    </citation>
    <scope>NUCLEOTIDE SEQUENCE [LARGE SCALE GENOMIC DNA]</scope>
    <source>
        <strain evidence="4">SC-089</strain>
    </source>
</reference>
<feature type="signal peptide" evidence="2">
    <location>
        <begin position="1"/>
        <end position="21"/>
    </location>
</feature>
<protein>
    <submittedName>
        <fullName evidence="3">ABC transporter substrate-binding protein</fullName>
    </submittedName>
</protein>
<keyword evidence="4" id="KW-1185">Reference proteome</keyword>
<dbReference type="Gene3D" id="3.40.190.10">
    <property type="entry name" value="Periplasmic binding protein-like II"/>
    <property type="match status" value="1"/>
</dbReference>
<dbReference type="CDD" id="cd13578">
    <property type="entry name" value="PBP2_Bug27"/>
    <property type="match status" value="1"/>
</dbReference>
<dbReference type="AlphaFoldDB" id="A0A225M1I9"/>
<dbReference type="EMBL" id="NJIH01000013">
    <property type="protein sequence ID" value="OWT55204.1"/>
    <property type="molecule type" value="Genomic_DNA"/>
</dbReference>
<evidence type="ECO:0000256" key="2">
    <source>
        <dbReference type="SAM" id="SignalP"/>
    </source>
</evidence>
<dbReference type="PANTHER" id="PTHR42928">
    <property type="entry name" value="TRICARBOXYLATE-BINDING PROTEIN"/>
    <property type="match status" value="1"/>
</dbReference>
<dbReference type="OrthoDB" id="8678390at2"/>
<keyword evidence="2" id="KW-0732">Signal</keyword>
<name>A0A225M1I9_9BURK</name>
<dbReference type="PIRSF" id="PIRSF017082">
    <property type="entry name" value="YflP"/>
    <property type="match status" value="1"/>
</dbReference>